<proteinExistence type="predicted"/>
<evidence type="ECO:0000313" key="1">
    <source>
        <dbReference type="EMBL" id="WKA11013.1"/>
    </source>
</evidence>
<sequence>MITASFINALRYKMLSLKEQSFSSSPNICMLESSRLLNLYFRFPWLCGRFQHKESALLIQRKRDLLSFNWGFTAFCDMFDVPLVSGIVYRVNLEYLRRDVFIIEGCERSILHTD</sequence>
<reference evidence="1 2" key="1">
    <citation type="journal article" date="2023" name="Hortic Res">
        <title>The complete reference genome for grapevine (Vitis vinifera L.) genetics and breeding.</title>
        <authorList>
            <person name="Shi X."/>
            <person name="Cao S."/>
            <person name="Wang X."/>
            <person name="Huang S."/>
            <person name="Wang Y."/>
            <person name="Liu Z."/>
            <person name="Liu W."/>
            <person name="Leng X."/>
            <person name="Peng Y."/>
            <person name="Wang N."/>
            <person name="Wang Y."/>
            <person name="Ma Z."/>
            <person name="Xu X."/>
            <person name="Zhang F."/>
            <person name="Xue H."/>
            <person name="Zhong H."/>
            <person name="Wang Y."/>
            <person name="Zhang K."/>
            <person name="Velt A."/>
            <person name="Avia K."/>
            <person name="Holtgrawe D."/>
            <person name="Grimplet J."/>
            <person name="Matus J.T."/>
            <person name="Ware D."/>
            <person name="Wu X."/>
            <person name="Wang H."/>
            <person name="Liu C."/>
            <person name="Fang Y."/>
            <person name="Rustenholz C."/>
            <person name="Cheng Z."/>
            <person name="Xiao H."/>
            <person name="Zhou Y."/>
        </authorList>
    </citation>
    <scope>NUCLEOTIDE SEQUENCE [LARGE SCALE GENOMIC DNA]</scope>
    <source>
        <strain evidence="2">cv. Pinot noir / PN40024</strain>
        <tissue evidence="1">Leaf</tissue>
    </source>
</reference>
<protein>
    <submittedName>
        <fullName evidence="1">Uncharacterized protein</fullName>
    </submittedName>
</protein>
<keyword evidence="2" id="KW-1185">Reference proteome</keyword>
<gene>
    <name evidence="1" type="ORF">VitviT2T_028549</name>
</gene>
<accession>A0ABY9DTY7</accession>
<dbReference type="EMBL" id="CP126665">
    <property type="protein sequence ID" value="WKA11013.1"/>
    <property type="molecule type" value="Genomic_DNA"/>
</dbReference>
<evidence type="ECO:0000313" key="2">
    <source>
        <dbReference type="Proteomes" id="UP001227230"/>
    </source>
</evidence>
<dbReference type="Proteomes" id="UP001227230">
    <property type="component" value="Chromosome 18"/>
</dbReference>
<organism evidence="1 2">
    <name type="scientific">Vitis vinifera</name>
    <name type="common">Grape</name>
    <dbReference type="NCBI Taxonomy" id="29760"/>
    <lineage>
        <taxon>Eukaryota</taxon>
        <taxon>Viridiplantae</taxon>
        <taxon>Streptophyta</taxon>
        <taxon>Embryophyta</taxon>
        <taxon>Tracheophyta</taxon>
        <taxon>Spermatophyta</taxon>
        <taxon>Magnoliopsida</taxon>
        <taxon>eudicotyledons</taxon>
        <taxon>Gunneridae</taxon>
        <taxon>Pentapetalae</taxon>
        <taxon>rosids</taxon>
        <taxon>Vitales</taxon>
        <taxon>Vitaceae</taxon>
        <taxon>Viteae</taxon>
        <taxon>Vitis</taxon>
    </lineage>
</organism>
<name>A0ABY9DTY7_VITVI</name>